<name>A0AA39V7L0_9LECA</name>
<dbReference type="AlphaFoldDB" id="A0AA39V7L0"/>
<dbReference type="GO" id="GO:0043386">
    <property type="term" value="P:mycotoxin biosynthetic process"/>
    <property type="evidence" value="ECO:0007669"/>
    <property type="project" value="InterPro"/>
</dbReference>
<comment type="pathway">
    <text evidence="1">Mycotoxin biosynthesis.</text>
</comment>
<protein>
    <submittedName>
        <fullName evidence="4">Uncharacterized protein</fullName>
    </submittedName>
</protein>
<accession>A0AA39V7L0</accession>
<sequence length="244" mass="26996">MHPSFPQSSAVRIFLPILIFLFIIIALFHEQLLAAAKYPSTHCSAAQPSTNLNPPLTPKVKTFRELPVLVDLSPAGDAAWAKAALTPGGGFLRVRSNETTVHGWGISMFHALHCLQTIRTIVRESTMMQEESGGGKHEKSMAHDHDGGHGSGHDMMDPEHVAHCIGYIAQHLLCAADSTIEPPWIRHDKAGKPVTGVDGVGYEHQCRDNSLLWNVATKSEQKAFPRWDWRQGDTVESVFPKERR</sequence>
<dbReference type="PANTHER" id="PTHR33365">
    <property type="entry name" value="YALI0B05434P"/>
    <property type="match status" value="1"/>
</dbReference>
<evidence type="ECO:0000256" key="2">
    <source>
        <dbReference type="ARBA" id="ARBA00035112"/>
    </source>
</evidence>
<comment type="caution">
    <text evidence="4">The sequence shown here is derived from an EMBL/GenBank/DDBJ whole genome shotgun (WGS) entry which is preliminary data.</text>
</comment>
<evidence type="ECO:0000313" key="4">
    <source>
        <dbReference type="EMBL" id="KAK0510480.1"/>
    </source>
</evidence>
<dbReference type="PANTHER" id="PTHR33365:SF4">
    <property type="entry name" value="CYCLOCHLOROTINE BIOSYNTHESIS PROTEIN O"/>
    <property type="match status" value="1"/>
</dbReference>
<reference evidence="4" key="1">
    <citation type="submission" date="2023-03" db="EMBL/GenBank/DDBJ databases">
        <title>Complete genome of Cladonia borealis.</title>
        <authorList>
            <person name="Park H."/>
        </authorList>
    </citation>
    <scope>NUCLEOTIDE SEQUENCE</scope>
    <source>
        <strain evidence="4">ANT050790</strain>
    </source>
</reference>
<dbReference type="Proteomes" id="UP001166286">
    <property type="component" value="Unassembled WGS sequence"/>
</dbReference>
<dbReference type="Pfam" id="PF11807">
    <property type="entry name" value="UstYa"/>
    <property type="match status" value="1"/>
</dbReference>
<feature type="compositionally biased region" description="Basic and acidic residues" evidence="3">
    <location>
        <begin position="133"/>
        <end position="151"/>
    </location>
</feature>
<keyword evidence="5" id="KW-1185">Reference proteome</keyword>
<evidence type="ECO:0000313" key="5">
    <source>
        <dbReference type="Proteomes" id="UP001166286"/>
    </source>
</evidence>
<proteinExistence type="inferred from homology"/>
<comment type="similarity">
    <text evidence="2">Belongs to the ustYa family.</text>
</comment>
<feature type="region of interest" description="Disordered" evidence="3">
    <location>
        <begin position="129"/>
        <end position="151"/>
    </location>
</feature>
<organism evidence="4 5">
    <name type="scientific">Cladonia borealis</name>
    <dbReference type="NCBI Taxonomy" id="184061"/>
    <lineage>
        <taxon>Eukaryota</taxon>
        <taxon>Fungi</taxon>
        <taxon>Dikarya</taxon>
        <taxon>Ascomycota</taxon>
        <taxon>Pezizomycotina</taxon>
        <taxon>Lecanoromycetes</taxon>
        <taxon>OSLEUM clade</taxon>
        <taxon>Lecanoromycetidae</taxon>
        <taxon>Lecanorales</taxon>
        <taxon>Lecanorineae</taxon>
        <taxon>Cladoniaceae</taxon>
        <taxon>Cladonia</taxon>
    </lineage>
</organism>
<gene>
    <name evidence="4" type="ORF">JMJ35_006912</name>
</gene>
<evidence type="ECO:0000256" key="3">
    <source>
        <dbReference type="SAM" id="MobiDB-lite"/>
    </source>
</evidence>
<dbReference type="InterPro" id="IPR021765">
    <property type="entry name" value="UstYa-like"/>
</dbReference>
<evidence type="ECO:0000256" key="1">
    <source>
        <dbReference type="ARBA" id="ARBA00004685"/>
    </source>
</evidence>
<dbReference type="EMBL" id="JAFEKC020000015">
    <property type="protein sequence ID" value="KAK0510480.1"/>
    <property type="molecule type" value="Genomic_DNA"/>
</dbReference>